<dbReference type="Pfam" id="PF13489">
    <property type="entry name" value="Methyltransf_23"/>
    <property type="match status" value="1"/>
</dbReference>
<dbReference type="SUPFAM" id="SSF53335">
    <property type="entry name" value="S-adenosyl-L-methionine-dependent methyltransferases"/>
    <property type="match status" value="1"/>
</dbReference>
<dbReference type="Gene3D" id="3.40.50.150">
    <property type="entry name" value="Vaccinia Virus protein VP39"/>
    <property type="match status" value="1"/>
</dbReference>
<protein>
    <submittedName>
        <fullName evidence="1">Methyltransferase type 12</fullName>
    </submittedName>
</protein>
<name>A0A1W1W1B7_9BACT</name>
<keyword evidence="2" id="KW-1185">Reference proteome</keyword>
<sequence>MDLTEAQLTDYQVTGRHPWELARIEVVVQLLKEHIPTITTQKITILDVGCGDTYLIEQLSKKLPLTSFVAVDTAFTEEMLEEYSARFTKANIPIRVFQSLDSAAASLPAPADVVLLLDVIEHISDDVSFLRYLQSSPCITADTRFFITVPAFQSLFCAHDVFLKHYRRYTNDSLQQAVTKSNLRVVEKGYFFSSLLLPRFIQVLLEKKTKPDSAKGIGAWEENPVKDNLIKGVLLLDFKITYLIKKLGITIPGLSNFIVCKKAE</sequence>
<evidence type="ECO:0000313" key="2">
    <source>
        <dbReference type="Proteomes" id="UP000192266"/>
    </source>
</evidence>
<proteinExistence type="predicted"/>
<dbReference type="OrthoDB" id="1524727at2"/>
<evidence type="ECO:0000313" key="1">
    <source>
        <dbReference type="EMBL" id="SMB99417.1"/>
    </source>
</evidence>
<dbReference type="RefSeq" id="WP_084447250.1">
    <property type="nucleotide sequence ID" value="NZ_FWWW01000091.1"/>
</dbReference>
<dbReference type="AlphaFoldDB" id="A0A1W1W1B7"/>
<keyword evidence="1" id="KW-0808">Transferase</keyword>
<accession>A0A1W1W1B7</accession>
<dbReference type="STRING" id="645990.SAMN00120144_0184"/>
<dbReference type="GO" id="GO:0032259">
    <property type="term" value="P:methylation"/>
    <property type="evidence" value="ECO:0007669"/>
    <property type="project" value="UniProtKB-KW"/>
</dbReference>
<dbReference type="Proteomes" id="UP000192266">
    <property type="component" value="Unassembled WGS sequence"/>
</dbReference>
<dbReference type="EMBL" id="FWWW01000091">
    <property type="protein sequence ID" value="SMB99417.1"/>
    <property type="molecule type" value="Genomic_DNA"/>
</dbReference>
<reference evidence="1 2" key="1">
    <citation type="submission" date="2017-04" db="EMBL/GenBank/DDBJ databases">
        <authorList>
            <person name="Afonso C.L."/>
            <person name="Miller P.J."/>
            <person name="Scott M.A."/>
            <person name="Spackman E."/>
            <person name="Goraichik I."/>
            <person name="Dimitrov K.M."/>
            <person name="Suarez D.L."/>
            <person name="Swayne D.E."/>
        </authorList>
    </citation>
    <scope>NUCLEOTIDE SEQUENCE [LARGE SCALE GENOMIC DNA]</scope>
    <source>
        <strain evidence="1 2">DSM 11622</strain>
    </source>
</reference>
<dbReference type="InterPro" id="IPR029063">
    <property type="entry name" value="SAM-dependent_MTases_sf"/>
</dbReference>
<gene>
    <name evidence="1" type="ORF">SAMN00120144_0184</name>
</gene>
<dbReference type="GO" id="GO:0008168">
    <property type="term" value="F:methyltransferase activity"/>
    <property type="evidence" value="ECO:0007669"/>
    <property type="project" value="UniProtKB-KW"/>
</dbReference>
<organism evidence="1 2">
    <name type="scientific">Hymenobacter roseosalivarius DSM 11622</name>
    <dbReference type="NCBI Taxonomy" id="645990"/>
    <lineage>
        <taxon>Bacteria</taxon>
        <taxon>Pseudomonadati</taxon>
        <taxon>Bacteroidota</taxon>
        <taxon>Cytophagia</taxon>
        <taxon>Cytophagales</taxon>
        <taxon>Hymenobacteraceae</taxon>
        <taxon>Hymenobacter</taxon>
    </lineage>
</organism>
<keyword evidence="1" id="KW-0489">Methyltransferase</keyword>